<comment type="caution">
    <text evidence="2">The sequence shown here is derived from an EMBL/GenBank/DDBJ whole genome shotgun (WGS) entry which is preliminary data.</text>
</comment>
<dbReference type="AlphaFoldDB" id="A0A4C2A3R4"/>
<name>A0A4C2A3R4_EUMVA</name>
<dbReference type="Proteomes" id="UP000299102">
    <property type="component" value="Unassembled WGS sequence"/>
</dbReference>
<protein>
    <submittedName>
        <fullName evidence="2">Uncharacterized protein</fullName>
    </submittedName>
</protein>
<evidence type="ECO:0000313" key="2">
    <source>
        <dbReference type="EMBL" id="GBP93864.1"/>
    </source>
</evidence>
<accession>A0A4C2A3R4</accession>
<sequence length="148" mass="16194">MSDSFTKGQSNGYLLTDFKKRSSRVGRVRPPSLLGRIGRWSGKEIAHPALFCARARLKQNATMSHAFPPCAFHQQYNIARNGLAAPPPAPGWPVERRPGTQECSAGPGGGARDGGGRRNAVHEKRFRGKNKTLMTPYETRGTAPILIR</sequence>
<feature type="compositionally biased region" description="Basic and acidic residues" evidence="1">
    <location>
        <begin position="114"/>
        <end position="123"/>
    </location>
</feature>
<gene>
    <name evidence="2" type="ORF">EVAR_92795_1</name>
</gene>
<proteinExistence type="predicted"/>
<feature type="region of interest" description="Disordered" evidence="1">
    <location>
        <begin position="82"/>
        <end position="127"/>
    </location>
</feature>
<keyword evidence="3" id="KW-1185">Reference proteome</keyword>
<reference evidence="2 3" key="1">
    <citation type="journal article" date="2019" name="Commun. Biol.">
        <title>The bagworm genome reveals a unique fibroin gene that provides high tensile strength.</title>
        <authorList>
            <person name="Kono N."/>
            <person name="Nakamura H."/>
            <person name="Ohtoshi R."/>
            <person name="Tomita M."/>
            <person name="Numata K."/>
            <person name="Arakawa K."/>
        </authorList>
    </citation>
    <scope>NUCLEOTIDE SEQUENCE [LARGE SCALE GENOMIC DNA]</scope>
</reference>
<evidence type="ECO:0000256" key="1">
    <source>
        <dbReference type="SAM" id="MobiDB-lite"/>
    </source>
</evidence>
<dbReference type="EMBL" id="BGZK01002430">
    <property type="protein sequence ID" value="GBP93864.1"/>
    <property type="molecule type" value="Genomic_DNA"/>
</dbReference>
<organism evidence="2 3">
    <name type="scientific">Eumeta variegata</name>
    <name type="common">Bagworm moth</name>
    <name type="synonym">Eumeta japonica</name>
    <dbReference type="NCBI Taxonomy" id="151549"/>
    <lineage>
        <taxon>Eukaryota</taxon>
        <taxon>Metazoa</taxon>
        <taxon>Ecdysozoa</taxon>
        <taxon>Arthropoda</taxon>
        <taxon>Hexapoda</taxon>
        <taxon>Insecta</taxon>
        <taxon>Pterygota</taxon>
        <taxon>Neoptera</taxon>
        <taxon>Endopterygota</taxon>
        <taxon>Lepidoptera</taxon>
        <taxon>Glossata</taxon>
        <taxon>Ditrysia</taxon>
        <taxon>Tineoidea</taxon>
        <taxon>Psychidae</taxon>
        <taxon>Oiketicinae</taxon>
        <taxon>Eumeta</taxon>
    </lineage>
</organism>
<evidence type="ECO:0000313" key="3">
    <source>
        <dbReference type="Proteomes" id="UP000299102"/>
    </source>
</evidence>
<dbReference type="OrthoDB" id="527990at2759"/>